<dbReference type="AlphaFoldDB" id="A0A848HNP4"/>
<accession>A0A848HNP4</accession>
<keyword evidence="2" id="KW-1185">Reference proteome</keyword>
<protein>
    <submittedName>
        <fullName evidence="1">Uncharacterized protein</fullName>
    </submittedName>
</protein>
<dbReference type="Proteomes" id="UP000583752">
    <property type="component" value="Unassembled WGS sequence"/>
</dbReference>
<gene>
    <name evidence="1" type="ORF">HHL21_07300</name>
</gene>
<comment type="caution">
    <text evidence="1">The sequence shown here is derived from an EMBL/GenBank/DDBJ whole genome shotgun (WGS) entry which is preliminary data.</text>
</comment>
<proteinExistence type="predicted"/>
<reference evidence="1 2" key="1">
    <citation type="submission" date="2020-04" db="EMBL/GenBank/DDBJ databases">
        <title>Massilia sp. RP-1-19 isolated from soil.</title>
        <authorList>
            <person name="Dahal R.H."/>
        </authorList>
    </citation>
    <scope>NUCLEOTIDE SEQUENCE [LARGE SCALE GENOMIC DNA]</scope>
    <source>
        <strain evidence="1 2">RP-1-19</strain>
    </source>
</reference>
<evidence type="ECO:0000313" key="1">
    <source>
        <dbReference type="EMBL" id="NML60893.1"/>
    </source>
</evidence>
<evidence type="ECO:0000313" key="2">
    <source>
        <dbReference type="Proteomes" id="UP000583752"/>
    </source>
</evidence>
<name>A0A848HNP4_9BURK</name>
<organism evidence="1 2">
    <name type="scientific">Massilia polaris</name>
    <dbReference type="NCBI Taxonomy" id="2728846"/>
    <lineage>
        <taxon>Bacteria</taxon>
        <taxon>Pseudomonadati</taxon>
        <taxon>Pseudomonadota</taxon>
        <taxon>Betaproteobacteria</taxon>
        <taxon>Burkholderiales</taxon>
        <taxon>Oxalobacteraceae</taxon>
        <taxon>Telluria group</taxon>
        <taxon>Massilia</taxon>
    </lineage>
</organism>
<dbReference type="EMBL" id="JABBGG010000003">
    <property type="protein sequence ID" value="NML60893.1"/>
    <property type="molecule type" value="Genomic_DNA"/>
</dbReference>
<sequence>MTSPNLDTCRLREHLLLARRVEGDRLMLTDACMREALDGVRPLAGAERAALEQSPLTLRRFRHLALERRAAEAWAGSAGMLRAAASGEALAGLSTDDGCWTLHFVEDGAKWQVILALAAVAPFAARLMREPTLLRVRDGAGTVVLQGHLDADGECEGVWPFVSDPAPHFQRHGGGFAVEPVRA</sequence>
<dbReference type="RefSeq" id="WP_169464604.1">
    <property type="nucleotide sequence ID" value="NZ_JABBGG010000003.1"/>
</dbReference>